<organism evidence="1 2">
    <name type="scientific">Hibiscus sabdariffa</name>
    <name type="common">roselle</name>
    <dbReference type="NCBI Taxonomy" id="183260"/>
    <lineage>
        <taxon>Eukaryota</taxon>
        <taxon>Viridiplantae</taxon>
        <taxon>Streptophyta</taxon>
        <taxon>Embryophyta</taxon>
        <taxon>Tracheophyta</taxon>
        <taxon>Spermatophyta</taxon>
        <taxon>Magnoliopsida</taxon>
        <taxon>eudicotyledons</taxon>
        <taxon>Gunneridae</taxon>
        <taxon>Pentapetalae</taxon>
        <taxon>rosids</taxon>
        <taxon>malvids</taxon>
        <taxon>Malvales</taxon>
        <taxon>Malvaceae</taxon>
        <taxon>Malvoideae</taxon>
        <taxon>Hibiscus</taxon>
    </lineage>
</organism>
<evidence type="ECO:0000313" key="2">
    <source>
        <dbReference type="Proteomes" id="UP001472677"/>
    </source>
</evidence>
<reference evidence="1 2" key="1">
    <citation type="journal article" date="2024" name="G3 (Bethesda)">
        <title>Genome assembly of Hibiscus sabdariffa L. provides insights into metabolisms of medicinal natural products.</title>
        <authorList>
            <person name="Kim T."/>
        </authorList>
    </citation>
    <scope>NUCLEOTIDE SEQUENCE [LARGE SCALE GENOMIC DNA]</scope>
    <source>
        <strain evidence="1">TK-2024</strain>
        <tissue evidence="1">Old leaves</tissue>
    </source>
</reference>
<evidence type="ECO:0000313" key="1">
    <source>
        <dbReference type="EMBL" id="KAK8513915.1"/>
    </source>
</evidence>
<protein>
    <submittedName>
        <fullName evidence="1">Uncharacterized protein</fullName>
    </submittedName>
</protein>
<proteinExistence type="predicted"/>
<keyword evidence="2" id="KW-1185">Reference proteome</keyword>
<comment type="caution">
    <text evidence="1">The sequence shown here is derived from an EMBL/GenBank/DDBJ whole genome shotgun (WGS) entry which is preliminary data.</text>
</comment>
<name>A0ABR2C3H0_9ROSI</name>
<accession>A0ABR2C3H0</accession>
<dbReference type="EMBL" id="JBBPBM010000068">
    <property type="protein sequence ID" value="KAK8513915.1"/>
    <property type="molecule type" value="Genomic_DNA"/>
</dbReference>
<gene>
    <name evidence="1" type="ORF">V6N12_037283</name>
</gene>
<dbReference type="Proteomes" id="UP001472677">
    <property type="component" value="Unassembled WGS sequence"/>
</dbReference>
<sequence length="92" mass="10426">MSVEVGDDNQQWREMELNVQTKHMIDLPKEKLSKVKLLGPSDLVKPNIWQSSMGAYTELKSMACLESRENTMPISMGAPQLRNDEELVSGFD</sequence>